<dbReference type="PANTHER" id="PTHR28037">
    <property type="entry name" value="ALCOHOL O-ACETYLTRANSFERASE 1-RELATED"/>
    <property type="match status" value="1"/>
</dbReference>
<dbReference type="Gene3D" id="3.30.559.30">
    <property type="entry name" value="Nonribosomal peptide synthetase, condensation domain"/>
    <property type="match status" value="1"/>
</dbReference>
<evidence type="ECO:0008006" key="3">
    <source>
        <dbReference type="Google" id="ProtNLM"/>
    </source>
</evidence>
<gene>
    <name evidence="1" type="ORF">bsdtb5_04610</name>
</gene>
<reference evidence="1 2" key="1">
    <citation type="submission" date="2020-11" db="EMBL/GenBank/DDBJ databases">
        <title>Draft genome sequencing of a Lachnospiraceae strain isolated from anoxic soil subjected to BSD treatment.</title>
        <authorList>
            <person name="Uek A."/>
            <person name="Tonouchi A."/>
        </authorList>
    </citation>
    <scope>NUCLEOTIDE SEQUENCE [LARGE SCALE GENOMIC DNA]</scope>
    <source>
        <strain evidence="1 2">TB5</strain>
    </source>
</reference>
<dbReference type="AlphaFoldDB" id="A0A7R7IBU6"/>
<dbReference type="Gene3D" id="3.30.559.10">
    <property type="entry name" value="Chloramphenicol acetyltransferase-like domain"/>
    <property type="match status" value="1"/>
</dbReference>
<dbReference type="PANTHER" id="PTHR28037:SF1">
    <property type="entry name" value="ALCOHOL O-ACETYLTRANSFERASE 1-RELATED"/>
    <property type="match status" value="1"/>
</dbReference>
<evidence type="ECO:0000313" key="1">
    <source>
        <dbReference type="EMBL" id="BCN29166.1"/>
    </source>
</evidence>
<dbReference type="InterPro" id="IPR052058">
    <property type="entry name" value="Alcohol_O-acetyltransferase"/>
</dbReference>
<dbReference type="RefSeq" id="WP_271714457.1">
    <property type="nucleotide sequence ID" value="NZ_AP024169.1"/>
</dbReference>
<proteinExistence type="predicted"/>
<organism evidence="1 2">
    <name type="scientific">Anaeromicropila herbilytica</name>
    <dbReference type="NCBI Taxonomy" id="2785025"/>
    <lineage>
        <taxon>Bacteria</taxon>
        <taxon>Bacillati</taxon>
        <taxon>Bacillota</taxon>
        <taxon>Clostridia</taxon>
        <taxon>Lachnospirales</taxon>
        <taxon>Lachnospiraceae</taxon>
        <taxon>Anaeromicropila</taxon>
    </lineage>
</organism>
<name>A0A7R7IBU6_9FIRM</name>
<dbReference type="KEGG" id="ahb:bsdtb5_04610"/>
<accession>A0A7R7IBU6</accession>
<keyword evidence="2" id="KW-1185">Reference proteome</keyword>
<evidence type="ECO:0000313" key="2">
    <source>
        <dbReference type="Proteomes" id="UP000595897"/>
    </source>
</evidence>
<dbReference type="EMBL" id="AP024169">
    <property type="protein sequence ID" value="BCN29166.1"/>
    <property type="molecule type" value="Genomic_DNA"/>
</dbReference>
<dbReference type="Proteomes" id="UP000595897">
    <property type="component" value="Chromosome"/>
</dbReference>
<protein>
    <recommendedName>
        <fullName evidence="3">Condensation domain-containing protein</fullName>
    </recommendedName>
</protein>
<sequence>MNKQIISERTNLFEPNVYIGMYVEIDGNPPVELMKDAFQKAFPKNELTMSKVVIEKNGRAYYQRLEQSGCKAVFTESDWRSIIEENEKQPFAINCGELMRVFVKESGKIFIMAHHLVGDGKSIIILLQDALMVLAGNQTQYKPANIITKEFLQAKTKLNFFVRKYISYQNKVWEKVRKHYSWDDYDAIHKKYWEDHASNILTHTFNKEETEHIKEMAKAYKVTVNSYLISLILCVRNDINVVGIPIDIREDDKSMSNQVSGIAIKCKDVKKKKLKEKTKEVHTKIQKMLNATVHKYFVLIFMSELCPTLIDAVLLAAHGLTNNKRAKKVAYALGYKGMKKRDFGISNLGIIEMQTDYGQYKVDNVIFIPPSISYTENIMGVSTINERMTITYHGMKKDEENSWFKELVYMLRK</sequence>
<dbReference type="InterPro" id="IPR023213">
    <property type="entry name" value="CAT-like_dom_sf"/>
</dbReference>
<dbReference type="SUPFAM" id="SSF52777">
    <property type="entry name" value="CoA-dependent acyltransferases"/>
    <property type="match status" value="1"/>
</dbReference>